<organism evidence="1 2">
    <name type="scientific">Fulvivirga imtechensis AK7</name>
    <dbReference type="NCBI Taxonomy" id="1237149"/>
    <lineage>
        <taxon>Bacteria</taxon>
        <taxon>Pseudomonadati</taxon>
        <taxon>Bacteroidota</taxon>
        <taxon>Cytophagia</taxon>
        <taxon>Cytophagales</taxon>
        <taxon>Fulvivirgaceae</taxon>
        <taxon>Fulvivirga</taxon>
    </lineage>
</organism>
<protein>
    <submittedName>
        <fullName evidence="1">Uncharacterized protein</fullName>
    </submittedName>
</protein>
<evidence type="ECO:0000313" key="2">
    <source>
        <dbReference type="Proteomes" id="UP000011135"/>
    </source>
</evidence>
<dbReference type="STRING" id="1237149.C900_01707"/>
<proteinExistence type="predicted"/>
<evidence type="ECO:0000313" key="1">
    <source>
        <dbReference type="EMBL" id="ELR72292.1"/>
    </source>
</evidence>
<gene>
    <name evidence="1" type="ORF">C900_01707</name>
</gene>
<accession>L8JYM1</accession>
<dbReference type="Proteomes" id="UP000011135">
    <property type="component" value="Unassembled WGS sequence"/>
</dbReference>
<reference evidence="1 2" key="1">
    <citation type="submission" date="2012-12" db="EMBL/GenBank/DDBJ databases">
        <title>Genome assembly of Fulvivirga imtechensis AK7.</title>
        <authorList>
            <person name="Nupur N."/>
            <person name="Khatri I."/>
            <person name="Kumar R."/>
            <person name="Subramanian S."/>
            <person name="Pinnaka A."/>
        </authorList>
    </citation>
    <scope>NUCLEOTIDE SEQUENCE [LARGE SCALE GENOMIC DNA]</scope>
    <source>
        <strain evidence="1 2">AK7</strain>
    </source>
</reference>
<dbReference type="RefSeq" id="WP_009579146.1">
    <property type="nucleotide sequence ID" value="NZ_AMZN01000025.1"/>
</dbReference>
<name>L8JYM1_9BACT</name>
<dbReference type="EMBL" id="AMZN01000025">
    <property type="protein sequence ID" value="ELR72292.1"/>
    <property type="molecule type" value="Genomic_DNA"/>
</dbReference>
<dbReference type="AlphaFoldDB" id="L8JYM1"/>
<comment type="caution">
    <text evidence="1">The sequence shown here is derived from an EMBL/GenBank/DDBJ whole genome shotgun (WGS) entry which is preliminary data.</text>
</comment>
<keyword evidence="2" id="KW-1185">Reference proteome</keyword>
<sequence>MTITRIEIINSYQLRITEANNQQSIIEDIILDIGNNLIRFTFTLNKLSFFTMESLVYVQAPFYSSTAIINRVDLHKDIGGQIISSEFTNAEVDFYCIEEVYENAVNAR</sequence>